<dbReference type="AlphaFoldDB" id="A0A6M1SKW9"/>
<comment type="similarity">
    <text evidence="1">Belongs to the universal stress protein A family.</text>
</comment>
<feature type="domain" description="UspA" evidence="2">
    <location>
        <begin position="5"/>
        <end position="144"/>
    </location>
</feature>
<evidence type="ECO:0000259" key="2">
    <source>
        <dbReference type="Pfam" id="PF00582"/>
    </source>
</evidence>
<sequence>MATEFKNVFFPTDFSKNAQIALPIAAEIAWRTDSKLILFHASQSAMDFAPNFEEAKEEAIKKAEADFESLIDDLKKDERFAGLEIVTILQSGHPTVGLMEKSKKYDSGIIVMGTKGATGDRNVIFGSTASSIINRSSIPVLAIPSSSKFDDFNHITFTTDYHEGDLEAMKQTVTFAKLFDSEIKVMHVAEEESLLSDIKFRGFRELVKEDVDYDKISFVIKYDYDFFPVMADYLIDNPETLLIMVRHKKTFWEKLVERDHSKEMAFYSRVPLLVLMGRSVQL</sequence>
<dbReference type="PRINTS" id="PR01438">
    <property type="entry name" value="UNVRSLSTRESS"/>
</dbReference>
<dbReference type="SUPFAM" id="SSF52402">
    <property type="entry name" value="Adenine nucleotide alpha hydrolases-like"/>
    <property type="match status" value="2"/>
</dbReference>
<dbReference type="Gene3D" id="3.40.50.12370">
    <property type="match status" value="1"/>
</dbReference>
<organism evidence="3 4">
    <name type="scientific">Halalkalibaculum roseum</name>
    <dbReference type="NCBI Taxonomy" id="2709311"/>
    <lineage>
        <taxon>Bacteria</taxon>
        <taxon>Pseudomonadati</taxon>
        <taxon>Balneolota</taxon>
        <taxon>Balneolia</taxon>
        <taxon>Balneolales</taxon>
        <taxon>Balneolaceae</taxon>
        <taxon>Halalkalibaculum</taxon>
    </lineage>
</organism>
<dbReference type="PANTHER" id="PTHR46268">
    <property type="entry name" value="STRESS RESPONSE PROTEIN NHAX"/>
    <property type="match status" value="1"/>
</dbReference>
<comment type="caution">
    <text evidence="3">The sequence shown here is derived from an EMBL/GenBank/DDBJ whole genome shotgun (WGS) entry which is preliminary data.</text>
</comment>
<keyword evidence="4" id="KW-1185">Reference proteome</keyword>
<dbReference type="EMBL" id="JAALLT010000002">
    <property type="protein sequence ID" value="NGP75961.1"/>
    <property type="molecule type" value="Genomic_DNA"/>
</dbReference>
<reference evidence="3 4" key="1">
    <citation type="submission" date="2020-02" db="EMBL/GenBank/DDBJ databases">
        <title>Balneolaceae bacterium YR4-1, complete genome.</title>
        <authorList>
            <person name="Li Y."/>
            <person name="Wu S."/>
        </authorList>
    </citation>
    <scope>NUCLEOTIDE SEQUENCE [LARGE SCALE GENOMIC DNA]</scope>
    <source>
        <strain evidence="3 4">YR4-1</strain>
    </source>
</reference>
<evidence type="ECO:0000313" key="4">
    <source>
        <dbReference type="Proteomes" id="UP000473278"/>
    </source>
</evidence>
<dbReference type="InterPro" id="IPR006016">
    <property type="entry name" value="UspA"/>
</dbReference>
<dbReference type="RefSeq" id="WP_165139898.1">
    <property type="nucleotide sequence ID" value="NZ_JAALLT010000002.1"/>
</dbReference>
<proteinExistence type="inferred from homology"/>
<evidence type="ECO:0000256" key="1">
    <source>
        <dbReference type="ARBA" id="ARBA00008791"/>
    </source>
</evidence>
<dbReference type="CDD" id="cd00293">
    <property type="entry name" value="USP-like"/>
    <property type="match status" value="1"/>
</dbReference>
<dbReference type="InterPro" id="IPR006015">
    <property type="entry name" value="Universal_stress_UspA"/>
</dbReference>
<accession>A0A6M1SKW9</accession>
<gene>
    <name evidence="3" type="ORF">G3570_04900</name>
</gene>
<evidence type="ECO:0000313" key="3">
    <source>
        <dbReference type="EMBL" id="NGP75961.1"/>
    </source>
</evidence>
<protein>
    <submittedName>
        <fullName evidence="3">Universal stress protein</fullName>
    </submittedName>
</protein>
<dbReference type="PANTHER" id="PTHR46268:SF6">
    <property type="entry name" value="UNIVERSAL STRESS PROTEIN UP12"/>
    <property type="match status" value="1"/>
</dbReference>
<name>A0A6M1SKW9_9BACT</name>
<dbReference type="Pfam" id="PF00582">
    <property type="entry name" value="Usp"/>
    <property type="match status" value="1"/>
</dbReference>
<dbReference type="Proteomes" id="UP000473278">
    <property type="component" value="Unassembled WGS sequence"/>
</dbReference>